<protein>
    <submittedName>
        <fullName evidence="2">EVE domain-containing protein</fullName>
    </submittedName>
</protein>
<dbReference type="Pfam" id="PF01878">
    <property type="entry name" value="EVE"/>
    <property type="match status" value="1"/>
</dbReference>
<dbReference type="InterPro" id="IPR015947">
    <property type="entry name" value="PUA-like_sf"/>
</dbReference>
<accession>A0A6H2BXJ0</accession>
<organism evidence="2 3">
    <name type="scientific">Dolichospermum flos-aquae CCAP 1403/13F</name>
    <dbReference type="NCBI Taxonomy" id="315271"/>
    <lineage>
        <taxon>Bacteria</taxon>
        <taxon>Bacillati</taxon>
        <taxon>Cyanobacteriota</taxon>
        <taxon>Cyanophyceae</taxon>
        <taxon>Nostocales</taxon>
        <taxon>Aphanizomenonaceae</taxon>
        <taxon>Dolichospermum</taxon>
    </lineage>
</organism>
<dbReference type="InterPro" id="IPR002740">
    <property type="entry name" value="EVE_domain"/>
</dbReference>
<dbReference type="AlphaFoldDB" id="A0A6H2BXJ0"/>
<sequence length="82" mass="9651">MEKISWMRCDRHLIRDSDRLLKYIIIWLSVTFEPVQTFEKPVILSQIKETPELANIGLLKQPRLSVMPLTKAEFELIIKLAN</sequence>
<evidence type="ECO:0000259" key="1">
    <source>
        <dbReference type="Pfam" id="PF01878"/>
    </source>
</evidence>
<evidence type="ECO:0000313" key="2">
    <source>
        <dbReference type="EMBL" id="QJB43484.1"/>
    </source>
</evidence>
<reference evidence="2 3" key="2">
    <citation type="submission" date="2020-04" db="EMBL/GenBank/DDBJ databases">
        <authorList>
            <person name="Fomenkov A."/>
            <person name="Anton B.P."/>
            <person name="Roberts R.J."/>
        </authorList>
    </citation>
    <scope>NUCLEOTIDE SEQUENCE [LARGE SCALE GENOMIC DNA]</scope>
    <source>
        <strain evidence="2 3">CCAP 1403/13f</strain>
    </source>
</reference>
<dbReference type="Proteomes" id="UP000502433">
    <property type="component" value="Chromosome"/>
</dbReference>
<evidence type="ECO:0000313" key="3">
    <source>
        <dbReference type="Proteomes" id="UP000502433"/>
    </source>
</evidence>
<dbReference type="Gene3D" id="3.10.590.10">
    <property type="entry name" value="ph1033 like domains"/>
    <property type="match status" value="1"/>
</dbReference>
<feature type="domain" description="EVE" evidence="1">
    <location>
        <begin position="26"/>
        <end position="80"/>
    </location>
</feature>
<dbReference type="KEGG" id="dfs:HGD76_03860"/>
<proteinExistence type="predicted"/>
<dbReference type="RefSeq" id="WP_168695019.1">
    <property type="nucleotide sequence ID" value="NZ_CP051206.1"/>
</dbReference>
<reference evidence="2 3" key="1">
    <citation type="submission" date="2020-04" db="EMBL/GenBank/DDBJ databases">
        <title>Genome-Wide Identification of 5-Methylcytosine Sites in Bacterial Genomes By High-Throughput Sequencing of MspJI Restriction Fragments.</title>
        <authorList>
            <person name="Wu V."/>
        </authorList>
    </citation>
    <scope>NUCLEOTIDE SEQUENCE [LARGE SCALE GENOMIC DNA]</scope>
    <source>
        <strain evidence="2 3">CCAP 1403/13f</strain>
    </source>
</reference>
<name>A0A6H2BXJ0_DOLFA</name>
<gene>
    <name evidence="2" type="ORF">HGD76_03860</name>
</gene>
<dbReference type="SUPFAM" id="SSF88697">
    <property type="entry name" value="PUA domain-like"/>
    <property type="match status" value="1"/>
</dbReference>
<dbReference type="EMBL" id="CP051206">
    <property type="protein sequence ID" value="QJB43484.1"/>
    <property type="molecule type" value="Genomic_DNA"/>
</dbReference>